<dbReference type="AlphaFoldDB" id="A0AAV5SQW5"/>
<evidence type="ECO:0000313" key="1">
    <source>
        <dbReference type="EMBL" id="GMS85279.1"/>
    </source>
</evidence>
<name>A0AAV5SQW5_9BILA</name>
<dbReference type="EMBL" id="BTSX01000002">
    <property type="protein sequence ID" value="GMS85279.1"/>
    <property type="molecule type" value="Genomic_DNA"/>
</dbReference>
<proteinExistence type="predicted"/>
<keyword evidence="2" id="KW-1185">Reference proteome</keyword>
<dbReference type="Proteomes" id="UP001432027">
    <property type="component" value="Unassembled WGS sequence"/>
</dbReference>
<accession>A0AAV5SQW5</accession>
<protein>
    <submittedName>
        <fullName evidence="1">Uncharacterized protein</fullName>
    </submittedName>
</protein>
<feature type="non-terminal residue" evidence="1">
    <location>
        <position position="98"/>
    </location>
</feature>
<gene>
    <name evidence="1" type="ORF">PENTCL1PPCAC_7454</name>
</gene>
<comment type="caution">
    <text evidence="1">The sequence shown here is derived from an EMBL/GenBank/DDBJ whole genome shotgun (WGS) entry which is preliminary data.</text>
</comment>
<organism evidence="1 2">
    <name type="scientific">Pristionchus entomophagus</name>
    <dbReference type="NCBI Taxonomy" id="358040"/>
    <lineage>
        <taxon>Eukaryota</taxon>
        <taxon>Metazoa</taxon>
        <taxon>Ecdysozoa</taxon>
        <taxon>Nematoda</taxon>
        <taxon>Chromadorea</taxon>
        <taxon>Rhabditida</taxon>
        <taxon>Rhabditina</taxon>
        <taxon>Diplogasteromorpha</taxon>
        <taxon>Diplogasteroidea</taxon>
        <taxon>Neodiplogasteridae</taxon>
        <taxon>Pristionchus</taxon>
    </lineage>
</organism>
<sequence length="98" mass="11119">LLFILSLPFIESSVKYSIDKDRCNTDTTCFIRQSCLETETVDTVLVQYKDEVLKNGQCDVFLQIQPYSPFKFHGMMQVNSSTAPIFSEGVALKQGKDQ</sequence>
<evidence type="ECO:0000313" key="2">
    <source>
        <dbReference type="Proteomes" id="UP001432027"/>
    </source>
</evidence>
<reference evidence="1" key="1">
    <citation type="submission" date="2023-10" db="EMBL/GenBank/DDBJ databases">
        <title>Genome assembly of Pristionchus species.</title>
        <authorList>
            <person name="Yoshida K."/>
            <person name="Sommer R.J."/>
        </authorList>
    </citation>
    <scope>NUCLEOTIDE SEQUENCE</scope>
    <source>
        <strain evidence="1">RS0144</strain>
    </source>
</reference>
<feature type="non-terminal residue" evidence="1">
    <location>
        <position position="1"/>
    </location>
</feature>